<dbReference type="InterPro" id="IPR005071">
    <property type="entry name" value="Glycoprotein"/>
</dbReference>
<dbReference type="GO" id="GO:0045121">
    <property type="term" value="C:membrane raft"/>
    <property type="evidence" value="ECO:0007669"/>
    <property type="project" value="TreeGrafter"/>
</dbReference>
<dbReference type="PANTHER" id="PTHR21733:SF8">
    <property type="entry name" value="DOWNSTREAM OF DAF-16 (REGULATED BY DAF-16)"/>
    <property type="match status" value="1"/>
</dbReference>
<dbReference type="GO" id="GO:0045087">
    <property type="term" value="P:innate immune response"/>
    <property type="evidence" value="ECO:0007669"/>
    <property type="project" value="TreeGrafter"/>
</dbReference>
<evidence type="ECO:0000256" key="1">
    <source>
        <dbReference type="SAM" id="MobiDB-lite"/>
    </source>
</evidence>
<dbReference type="Pfam" id="PF03409">
    <property type="entry name" value="Glycoprotein"/>
    <property type="match status" value="2"/>
</dbReference>
<gene>
    <name evidence="2" type="ORF">CAEBREN_08935</name>
</gene>
<evidence type="ECO:0000313" key="2">
    <source>
        <dbReference type="EMBL" id="EGT31203.1"/>
    </source>
</evidence>
<feature type="compositionally biased region" description="Low complexity" evidence="1">
    <location>
        <begin position="157"/>
        <end position="198"/>
    </location>
</feature>
<reference evidence="3" key="1">
    <citation type="submission" date="2011-07" db="EMBL/GenBank/DDBJ databases">
        <authorList>
            <consortium name="Caenorhabditis brenneri Sequencing and Analysis Consortium"/>
            <person name="Wilson R.K."/>
        </authorList>
    </citation>
    <scope>NUCLEOTIDE SEQUENCE [LARGE SCALE GENOMIC DNA]</scope>
    <source>
        <strain evidence="3">PB2801</strain>
    </source>
</reference>
<dbReference type="HOGENOM" id="CLU_1152605_0_0_1"/>
<dbReference type="AlphaFoldDB" id="G0M8X2"/>
<sequence length="241" mass="25474">MSDSAFLLQNILVVQENGEVVTLEKLKNQKPFGESGELEPHVVSLSAYVTTNLTDEQMKELTGVMFLCTPNQLKDIEEFDGLYHNKFSTPLDGGPIVSWSAPAIGQTLQISSTNVKDGQYYVQYFVRRQLIPTTSTMAPTSSSDAVTTTTVTASLAPSTTQNDVTSTKSATTSAISETKTMTPTTSPGSSSTAAPSTTINAQTTSAGVTTTGNVETTTKSSGITRLVLLVALTSFIGLLPS</sequence>
<accession>G0M8X2</accession>
<name>G0M8X2_CAEBE</name>
<evidence type="ECO:0000313" key="3">
    <source>
        <dbReference type="Proteomes" id="UP000008068"/>
    </source>
</evidence>
<proteinExistence type="predicted"/>
<dbReference type="PANTHER" id="PTHR21733">
    <property type="entry name" value="CUB_2 DOMAIN-CONTAINING PROTEIN-RELATED-RELATED"/>
    <property type="match status" value="1"/>
</dbReference>
<dbReference type="InParanoid" id="G0M8X2"/>
<dbReference type="OrthoDB" id="10659930at2759"/>
<dbReference type="EMBL" id="GL379787">
    <property type="protein sequence ID" value="EGT31203.1"/>
    <property type="molecule type" value="Genomic_DNA"/>
</dbReference>
<organism evidence="3">
    <name type="scientific">Caenorhabditis brenneri</name>
    <name type="common">Nematode worm</name>
    <dbReference type="NCBI Taxonomy" id="135651"/>
    <lineage>
        <taxon>Eukaryota</taxon>
        <taxon>Metazoa</taxon>
        <taxon>Ecdysozoa</taxon>
        <taxon>Nematoda</taxon>
        <taxon>Chromadorea</taxon>
        <taxon>Rhabditida</taxon>
        <taxon>Rhabditina</taxon>
        <taxon>Rhabditomorpha</taxon>
        <taxon>Rhabditoidea</taxon>
        <taxon>Rhabditidae</taxon>
        <taxon>Peloderinae</taxon>
        <taxon>Caenorhabditis</taxon>
    </lineage>
</organism>
<dbReference type="Proteomes" id="UP000008068">
    <property type="component" value="Unassembled WGS sequence"/>
</dbReference>
<feature type="region of interest" description="Disordered" evidence="1">
    <location>
        <begin position="157"/>
        <end position="213"/>
    </location>
</feature>
<protein>
    <submittedName>
        <fullName evidence="2">Uncharacterized protein</fullName>
    </submittedName>
</protein>
<keyword evidence="3" id="KW-1185">Reference proteome</keyword>